<evidence type="ECO:0000313" key="1">
    <source>
        <dbReference type="EMBL" id="KAF5367774.1"/>
    </source>
</evidence>
<dbReference type="EMBL" id="JAACJM010000018">
    <property type="protein sequence ID" value="KAF5367774.1"/>
    <property type="molecule type" value="Genomic_DNA"/>
</dbReference>
<accession>A0A8H5GMI3</accession>
<protein>
    <recommendedName>
        <fullName evidence="3">RRM domain-containing protein</fullName>
    </recommendedName>
</protein>
<dbReference type="InterPro" id="IPR035979">
    <property type="entry name" value="RBD_domain_sf"/>
</dbReference>
<dbReference type="AlphaFoldDB" id="A0A8H5GMI3"/>
<dbReference type="GO" id="GO:0003676">
    <property type="term" value="F:nucleic acid binding"/>
    <property type="evidence" value="ECO:0007669"/>
    <property type="project" value="InterPro"/>
</dbReference>
<sequence length="690" mass="79002">MVRAQNPLLRTLRVFGLPSAHSPIISGFLDEFRIMGPIQSIVPNRKSRSLDITMYHALCLEVFLEKAKYPHAYESLKFMTGEPSKLPVELLARLIYRNATRALELKPLEPHMDKKWLMQLLPKFGTVEKLEIDEKNKSAVVHYMSVSEADLASRSITKARMINPIVRVRRVDDRCDEFLFRDEPMTVAITWPVGSLNVGAIFRRGFLHKTLNHDLSHNLPPSYWESNVEEHFIRQDKNTVTGYFVFKSHPAYQDFMTNFEVNPMHASLIKRSPAPNFSKHKNKVEGTLFGATKTLRLANLDPYLKGEDLVKDFHKFSTTPFFVRTEDRSCAHFYFPSPMLPSMVIDAIWKGKIDRVRYKGLEVTYGSDHSHNPSPVLTTPKHAYLEPLVTHHEPHMDKKWLMQLLPKFGNVEKLEVDEKNKSAVVHYMSVSKADIVSSSVTFQKLTILTHSGLSFAYASHSITKARMINPAVGIRRVNDRCDEFLFRDEPMTVAITWPATEVDVGFIFRRAFFSKGGKTPNGEWSPDALPALWEGNVDEHFIQKDKNGISTGYFIFKSRPAYQDFMTGSEVNPMYASLVKRSPAPNFPRHRNKVEGTLFGATKILRLANLDPYLKGEEVINDFHKYLHKPYFVRSEDRLCAQFYFSSPMGKIDRVRYKGLEVTYGSDHSHDPSPAVTSPKQIYLEPLVVG</sequence>
<keyword evidence="2" id="KW-1185">Reference proteome</keyword>
<comment type="caution">
    <text evidence="1">The sequence shown here is derived from an EMBL/GenBank/DDBJ whole genome shotgun (WGS) entry which is preliminary data.</text>
</comment>
<reference evidence="1 2" key="1">
    <citation type="journal article" date="2020" name="ISME J.">
        <title>Uncovering the hidden diversity of litter-decomposition mechanisms in mushroom-forming fungi.</title>
        <authorList>
            <person name="Floudas D."/>
            <person name="Bentzer J."/>
            <person name="Ahren D."/>
            <person name="Johansson T."/>
            <person name="Persson P."/>
            <person name="Tunlid A."/>
        </authorList>
    </citation>
    <scope>NUCLEOTIDE SEQUENCE [LARGE SCALE GENOMIC DNA]</scope>
    <source>
        <strain evidence="1 2">CBS 291.85</strain>
    </source>
</reference>
<evidence type="ECO:0008006" key="3">
    <source>
        <dbReference type="Google" id="ProtNLM"/>
    </source>
</evidence>
<dbReference type="InterPro" id="IPR012677">
    <property type="entry name" value="Nucleotide-bd_a/b_plait_sf"/>
</dbReference>
<dbReference type="Gene3D" id="3.30.70.330">
    <property type="match status" value="1"/>
</dbReference>
<dbReference type="Proteomes" id="UP000559256">
    <property type="component" value="Unassembled WGS sequence"/>
</dbReference>
<gene>
    <name evidence="1" type="ORF">D9758_009826</name>
</gene>
<organism evidence="1 2">
    <name type="scientific">Tetrapyrgos nigripes</name>
    <dbReference type="NCBI Taxonomy" id="182062"/>
    <lineage>
        <taxon>Eukaryota</taxon>
        <taxon>Fungi</taxon>
        <taxon>Dikarya</taxon>
        <taxon>Basidiomycota</taxon>
        <taxon>Agaricomycotina</taxon>
        <taxon>Agaricomycetes</taxon>
        <taxon>Agaricomycetidae</taxon>
        <taxon>Agaricales</taxon>
        <taxon>Marasmiineae</taxon>
        <taxon>Marasmiaceae</taxon>
        <taxon>Tetrapyrgos</taxon>
    </lineage>
</organism>
<dbReference type="SUPFAM" id="SSF54928">
    <property type="entry name" value="RNA-binding domain, RBD"/>
    <property type="match status" value="1"/>
</dbReference>
<proteinExistence type="predicted"/>
<evidence type="ECO:0000313" key="2">
    <source>
        <dbReference type="Proteomes" id="UP000559256"/>
    </source>
</evidence>
<name>A0A8H5GMI3_9AGAR</name>